<comment type="caution">
    <text evidence="2">The sequence shown here is derived from an EMBL/GenBank/DDBJ whole genome shotgun (WGS) entry which is preliminary data.</text>
</comment>
<accession>A0ABS2GSZ7</accession>
<feature type="domain" description="CpXC" evidence="1">
    <location>
        <begin position="10"/>
        <end position="142"/>
    </location>
</feature>
<sequence length="226" mass="25986">MSLKEKTSFRCGHCGKDFEAEIWSSVNSEINPEMRDSVRSLDVFKVKCPHCGDTELVERPFVYNEMQKGFMIQLIPNGSEAEVKQMLNFFSGKGGEGSDVLATLLRRTSDLQIRLVTTIPRFKEKIAILDEQMDDRLVEIAKVLCKTIASKGEDVDAYFFRNPEIDKLCIGFYSPKNQDSFYMELNPEIYDLMKQSYSADIEKLSEPTIVVDEKWARQFIAEHPKE</sequence>
<organism evidence="2 3">
    <name type="scientific">Parasutterella secunda</name>
    <dbReference type="NCBI Taxonomy" id="626947"/>
    <lineage>
        <taxon>Bacteria</taxon>
        <taxon>Pseudomonadati</taxon>
        <taxon>Pseudomonadota</taxon>
        <taxon>Betaproteobacteria</taxon>
        <taxon>Burkholderiales</taxon>
        <taxon>Sutterellaceae</taxon>
        <taxon>Parasutterella</taxon>
    </lineage>
</organism>
<dbReference type="InterPro" id="IPR025682">
    <property type="entry name" value="CpXC_dom"/>
</dbReference>
<proteinExistence type="predicted"/>
<evidence type="ECO:0000313" key="3">
    <source>
        <dbReference type="Proteomes" id="UP000777002"/>
    </source>
</evidence>
<gene>
    <name evidence="2" type="ORF">H5985_04355</name>
</gene>
<dbReference type="Pfam" id="PF14353">
    <property type="entry name" value="CpXC"/>
    <property type="match status" value="1"/>
</dbReference>
<dbReference type="RefSeq" id="WP_205050096.1">
    <property type="nucleotide sequence ID" value="NZ_JACJKX010000006.1"/>
</dbReference>
<name>A0ABS2GSZ7_9BURK</name>
<reference evidence="2 3" key="1">
    <citation type="journal article" date="2021" name="Sci. Rep.">
        <title>The distribution of antibiotic resistance genes in chicken gut microbiota commensals.</title>
        <authorList>
            <person name="Juricova H."/>
            <person name="Matiasovicova J."/>
            <person name="Kubasova T."/>
            <person name="Cejkova D."/>
            <person name="Rychlik I."/>
        </authorList>
    </citation>
    <scope>NUCLEOTIDE SEQUENCE [LARGE SCALE GENOMIC DNA]</scope>
    <source>
        <strain evidence="2 3">An562</strain>
    </source>
</reference>
<protein>
    <submittedName>
        <fullName evidence="2">CpXC domain-containing protein</fullName>
    </submittedName>
</protein>
<dbReference type="Proteomes" id="UP000777002">
    <property type="component" value="Unassembled WGS sequence"/>
</dbReference>
<dbReference type="EMBL" id="JACJKX010000006">
    <property type="protein sequence ID" value="MBM6928499.1"/>
    <property type="molecule type" value="Genomic_DNA"/>
</dbReference>
<keyword evidence="3" id="KW-1185">Reference proteome</keyword>
<evidence type="ECO:0000313" key="2">
    <source>
        <dbReference type="EMBL" id="MBM6928499.1"/>
    </source>
</evidence>
<evidence type="ECO:0000259" key="1">
    <source>
        <dbReference type="Pfam" id="PF14353"/>
    </source>
</evidence>